<keyword evidence="2" id="KW-0812">Transmembrane</keyword>
<dbReference type="Proteomes" id="UP001165367">
    <property type="component" value="Unassembled WGS sequence"/>
</dbReference>
<protein>
    <submittedName>
        <fullName evidence="4">DUF2167 domain-containing protein</fullName>
    </submittedName>
</protein>
<feature type="signal peptide" evidence="3">
    <location>
        <begin position="1"/>
        <end position="19"/>
    </location>
</feature>
<accession>A0ABS9KKU2</accession>
<feature type="transmembrane region" description="Helical" evidence="2">
    <location>
        <begin position="270"/>
        <end position="289"/>
    </location>
</feature>
<reference evidence="4" key="1">
    <citation type="submission" date="2022-01" db="EMBL/GenBank/DDBJ databases">
        <authorList>
            <person name="Jo J.-H."/>
            <person name="Im W.-T."/>
        </authorList>
    </citation>
    <scope>NUCLEOTIDE SEQUENCE</scope>
    <source>
        <strain evidence="4">NA20</strain>
    </source>
</reference>
<dbReference type="InterPro" id="IPR018682">
    <property type="entry name" value="DUF2167_membr"/>
</dbReference>
<sequence>MRKISLFLAGLFMVTAISANDKTDSLQLAKEAWQKMIDSVEGSLHYKTGKIALSGGAISLNVPPGFKFLESAEAKYVIEDVWGNPPGDAPLGLLLPADGNVIGDFYAFVVSFEDIGYVKDDDASKVDYDELLGTMKKDNLESNAERARLNLSKMTLVGWAAKPYYDKDKKILHWAKEFQVEDEDENTLNYDVRVLGRKGVLNLRAVATMTQLDSVNAHINDVITMAAFTDGNRYSDFDSSTDNVAAWTIGGLVAGKMLAKVGFFAIILKYLKLIIAGVVLAGGAIWRFITGRRKNREQDLSYVPTPAPVPVEDRADTAPPAQ</sequence>
<keyword evidence="2" id="KW-0472">Membrane</keyword>
<gene>
    <name evidence="4" type="ORF">LZZ85_01565</name>
</gene>
<evidence type="ECO:0000313" key="5">
    <source>
        <dbReference type="Proteomes" id="UP001165367"/>
    </source>
</evidence>
<keyword evidence="3" id="KW-0732">Signal</keyword>
<dbReference type="EMBL" id="JAKLTR010000001">
    <property type="protein sequence ID" value="MCG2612939.1"/>
    <property type="molecule type" value="Genomic_DNA"/>
</dbReference>
<keyword evidence="5" id="KW-1185">Reference proteome</keyword>
<evidence type="ECO:0000256" key="2">
    <source>
        <dbReference type="SAM" id="Phobius"/>
    </source>
</evidence>
<evidence type="ECO:0000256" key="1">
    <source>
        <dbReference type="SAM" id="MobiDB-lite"/>
    </source>
</evidence>
<dbReference type="Pfam" id="PF09935">
    <property type="entry name" value="DUF2167"/>
    <property type="match status" value="1"/>
</dbReference>
<name>A0ABS9KKU2_9BACT</name>
<proteinExistence type="predicted"/>
<keyword evidence="2" id="KW-1133">Transmembrane helix</keyword>
<dbReference type="RefSeq" id="WP_237868165.1">
    <property type="nucleotide sequence ID" value="NZ_JAKLTR010000001.1"/>
</dbReference>
<organism evidence="4 5">
    <name type="scientific">Terrimonas ginsenosidimutans</name>
    <dbReference type="NCBI Taxonomy" id="2908004"/>
    <lineage>
        <taxon>Bacteria</taxon>
        <taxon>Pseudomonadati</taxon>
        <taxon>Bacteroidota</taxon>
        <taxon>Chitinophagia</taxon>
        <taxon>Chitinophagales</taxon>
        <taxon>Chitinophagaceae</taxon>
        <taxon>Terrimonas</taxon>
    </lineage>
</organism>
<evidence type="ECO:0000313" key="4">
    <source>
        <dbReference type="EMBL" id="MCG2612939.1"/>
    </source>
</evidence>
<comment type="caution">
    <text evidence="4">The sequence shown here is derived from an EMBL/GenBank/DDBJ whole genome shotgun (WGS) entry which is preliminary data.</text>
</comment>
<evidence type="ECO:0000256" key="3">
    <source>
        <dbReference type="SAM" id="SignalP"/>
    </source>
</evidence>
<feature type="chain" id="PRO_5045051973" evidence="3">
    <location>
        <begin position="20"/>
        <end position="322"/>
    </location>
</feature>
<feature type="region of interest" description="Disordered" evidence="1">
    <location>
        <begin position="299"/>
        <end position="322"/>
    </location>
</feature>